<accession>A0A5D3WQI1</accession>
<proteinExistence type="inferred from homology"/>
<name>A0A5D3WQI1_9BACT</name>
<evidence type="ECO:0000256" key="8">
    <source>
        <dbReference type="PIRSR" id="PIRSR004682-1"/>
    </source>
</evidence>
<dbReference type="NCBIfam" id="TIGR01662">
    <property type="entry name" value="HAD-SF-IIIA"/>
    <property type="match status" value="1"/>
</dbReference>
<dbReference type="RefSeq" id="WP_148894248.1">
    <property type="nucleotide sequence ID" value="NZ_VNIB01000001.1"/>
</dbReference>
<keyword evidence="2 7" id="KW-0963">Cytoplasm</keyword>
<dbReference type="SUPFAM" id="SSF56784">
    <property type="entry name" value="HAD-like"/>
    <property type="match status" value="1"/>
</dbReference>
<dbReference type="OrthoDB" id="9814110at2"/>
<dbReference type="EMBL" id="VNIB01000001">
    <property type="protein sequence ID" value="TYP00060.1"/>
    <property type="molecule type" value="Genomic_DNA"/>
</dbReference>
<evidence type="ECO:0000256" key="9">
    <source>
        <dbReference type="PIRSR" id="PIRSR004682-2"/>
    </source>
</evidence>
<dbReference type="GO" id="GO:0046872">
    <property type="term" value="F:metal ion binding"/>
    <property type="evidence" value="ECO:0007669"/>
    <property type="project" value="UniProtKB-KW"/>
</dbReference>
<dbReference type="InterPro" id="IPR036412">
    <property type="entry name" value="HAD-like_sf"/>
</dbReference>
<keyword evidence="3 11" id="KW-0479">Metal-binding</keyword>
<dbReference type="Pfam" id="PF13242">
    <property type="entry name" value="Hydrolase_like"/>
    <property type="match status" value="1"/>
</dbReference>
<dbReference type="InterPro" id="IPR023214">
    <property type="entry name" value="HAD_sf"/>
</dbReference>
<feature type="active site" description="Proton donor" evidence="8">
    <location>
        <position position="17"/>
    </location>
</feature>
<keyword evidence="11" id="KW-0460">Magnesium</keyword>
<comment type="caution">
    <text evidence="12">The sequence shown here is derived from an EMBL/GenBank/DDBJ whole genome shotgun (WGS) entry which is preliminary data.</text>
</comment>
<comment type="similarity">
    <text evidence="7">Belongs to the gmhB family.</text>
</comment>
<evidence type="ECO:0000256" key="4">
    <source>
        <dbReference type="ARBA" id="ARBA00022801"/>
    </source>
</evidence>
<feature type="binding site" evidence="11">
    <location>
        <position position="111"/>
    </location>
    <ligand>
        <name>Zn(2+)</name>
        <dbReference type="ChEBI" id="CHEBI:29105"/>
    </ligand>
</feature>
<dbReference type="AlphaFoldDB" id="A0A5D3WQI1"/>
<sequence>MTSVPVRGRPAVFLDRDGTLIEERDYLCRPEDVVLLPGAAEAVCRLNRAGIAVVVVTNQSGVARGYFDLAVVGRIHRHLDRQLACSGARIDGYYVCPHHPTEGDTPWRCDCECRKPKPGLLLRAATEMGIDLSRSFMIGDKISDLQAGEKAGCLSLLVRTGYGEWVLTSHPHRAERAFSSLAAAVDFVLQDQGLWRGNGTGRRIDPKED</sequence>
<keyword evidence="11" id="KW-0862">Zinc</keyword>
<feature type="binding site" evidence="11">
    <location>
        <position position="141"/>
    </location>
    <ligand>
        <name>Mg(2+)</name>
        <dbReference type="ChEBI" id="CHEBI:18420"/>
    </ligand>
</feature>
<dbReference type="PIRSF" id="PIRSF004682">
    <property type="entry name" value="GmhB"/>
    <property type="match status" value="1"/>
</dbReference>
<feature type="binding site" evidence="11">
    <location>
        <position position="140"/>
    </location>
    <ligand>
        <name>Mg(2+)</name>
        <dbReference type="ChEBI" id="CHEBI:18420"/>
    </ligand>
</feature>
<feature type="binding site" evidence="9">
    <location>
        <position position="141"/>
    </location>
    <ligand>
        <name>substrate</name>
    </ligand>
</feature>
<feature type="site" description="Stabilizes the phosphoryl group" evidence="10">
    <location>
        <position position="115"/>
    </location>
</feature>
<keyword evidence="13" id="KW-1185">Reference proteome</keyword>
<keyword evidence="4 7" id="KW-0378">Hydrolase</keyword>
<evidence type="ECO:0000256" key="5">
    <source>
        <dbReference type="ARBA" id="ARBA00023277"/>
    </source>
</evidence>
<evidence type="ECO:0000256" key="2">
    <source>
        <dbReference type="ARBA" id="ARBA00022490"/>
    </source>
</evidence>
<feature type="binding site" evidence="9">
    <location>
        <begin position="57"/>
        <end position="60"/>
    </location>
    <ligand>
        <name>substrate</name>
    </ligand>
</feature>
<keyword evidence="5 7" id="KW-0119">Carbohydrate metabolism</keyword>
<evidence type="ECO:0000256" key="10">
    <source>
        <dbReference type="PIRSR" id="PIRSR004682-3"/>
    </source>
</evidence>
<dbReference type="InterPro" id="IPR004446">
    <property type="entry name" value="Heptose_bisP_phosphatase"/>
</dbReference>
<dbReference type="GO" id="GO:0005975">
    <property type="term" value="P:carbohydrate metabolic process"/>
    <property type="evidence" value="ECO:0007669"/>
    <property type="project" value="InterPro"/>
</dbReference>
<dbReference type="NCBIfam" id="TIGR01656">
    <property type="entry name" value="Histidinol-ppas"/>
    <property type="match status" value="1"/>
</dbReference>
<dbReference type="InterPro" id="IPR006543">
    <property type="entry name" value="Histidinol-phos"/>
</dbReference>
<feature type="binding site" evidence="11">
    <location>
        <position position="113"/>
    </location>
    <ligand>
        <name>Zn(2+)</name>
        <dbReference type="ChEBI" id="CHEBI:29105"/>
    </ligand>
</feature>
<feature type="active site" description="Nucleophile" evidence="8">
    <location>
        <position position="15"/>
    </location>
</feature>
<comment type="subcellular location">
    <subcellularLocation>
        <location evidence="1 7">Cytoplasm</location>
    </subcellularLocation>
</comment>
<evidence type="ECO:0000313" key="13">
    <source>
        <dbReference type="Proteomes" id="UP000324159"/>
    </source>
</evidence>
<feature type="binding site" evidence="11">
    <location>
        <position position="17"/>
    </location>
    <ligand>
        <name>Mg(2+)</name>
        <dbReference type="ChEBI" id="CHEBI:18420"/>
    </ligand>
</feature>
<evidence type="ECO:0000256" key="3">
    <source>
        <dbReference type="ARBA" id="ARBA00022723"/>
    </source>
</evidence>
<dbReference type="PANTHER" id="PTHR42891:SF1">
    <property type="entry name" value="D-GLYCERO-BETA-D-MANNO-HEPTOSE-1,7-BISPHOSPHATE 7-PHOSPHATASE"/>
    <property type="match status" value="1"/>
</dbReference>
<organism evidence="12 13">
    <name type="scientific">Geothermobacter ehrlichii</name>
    <dbReference type="NCBI Taxonomy" id="213224"/>
    <lineage>
        <taxon>Bacteria</taxon>
        <taxon>Pseudomonadati</taxon>
        <taxon>Thermodesulfobacteriota</taxon>
        <taxon>Desulfuromonadia</taxon>
        <taxon>Desulfuromonadales</taxon>
        <taxon>Geothermobacteraceae</taxon>
        <taxon>Geothermobacter</taxon>
    </lineage>
</organism>
<feature type="binding site" evidence="11">
    <location>
        <position position="15"/>
    </location>
    <ligand>
        <name>Mg(2+)</name>
        <dbReference type="ChEBI" id="CHEBI:18420"/>
    </ligand>
</feature>
<dbReference type="PANTHER" id="PTHR42891">
    <property type="entry name" value="D-GLYCERO-BETA-D-MANNO-HEPTOSE-1,7-BISPHOSPHATE 7-PHOSPHATASE"/>
    <property type="match status" value="1"/>
</dbReference>
<feature type="binding site" evidence="9">
    <location>
        <begin position="23"/>
        <end position="26"/>
    </location>
    <ligand>
        <name>substrate</name>
    </ligand>
</feature>
<comment type="cofactor">
    <cofactor evidence="11">
        <name>Mg(2+)</name>
        <dbReference type="ChEBI" id="CHEBI:18420"/>
    </cofactor>
</comment>
<evidence type="ECO:0000256" key="7">
    <source>
        <dbReference type="PIRNR" id="PIRNR004682"/>
    </source>
</evidence>
<dbReference type="GO" id="GO:0016791">
    <property type="term" value="F:phosphatase activity"/>
    <property type="evidence" value="ECO:0007669"/>
    <property type="project" value="InterPro"/>
</dbReference>
<dbReference type="GO" id="GO:0005737">
    <property type="term" value="C:cytoplasm"/>
    <property type="evidence" value="ECO:0007669"/>
    <property type="project" value="UniProtKB-SubCell"/>
</dbReference>
<feature type="site" description="Stabilizes the phosphoryl group" evidence="10">
    <location>
        <position position="57"/>
    </location>
</feature>
<dbReference type="Gene3D" id="3.40.50.1000">
    <property type="entry name" value="HAD superfamily/HAD-like"/>
    <property type="match status" value="1"/>
</dbReference>
<feature type="binding site" evidence="9">
    <location>
        <begin position="15"/>
        <end position="17"/>
    </location>
    <ligand>
        <name>substrate</name>
    </ligand>
</feature>
<gene>
    <name evidence="12" type="ORF">EDC39_101220</name>
</gene>
<comment type="cofactor">
    <cofactor evidence="11">
        <name>Zn(2+)</name>
        <dbReference type="ChEBI" id="CHEBI:29105"/>
    </cofactor>
</comment>
<dbReference type="InterPro" id="IPR006549">
    <property type="entry name" value="HAD-SF_hydro_IIIA"/>
</dbReference>
<dbReference type="EC" id="3.1.3.-" evidence="7"/>
<feature type="binding site" evidence="9">
    <location>
        <begin position="114"/>
        <end position="115"/>
    </location>
    <ligand>
        <name>substrate</name>
    </ligand>
</feature>
<evidence type="ECO:0000256" key="6">
    <source>
        <dbReference type="ARBA" id="ARBA00031828"/>
    </source>
</evidence>
<evidence type="ECO:0000313" key="12">
    <source>
        <dbReference type="EMBL" id="TYP00060.1"/>
    </source>
</evidence>
<feature type="binding site" evidence="11">
    <location>
        <position position="96"/>
    </location>
    <ligand>
        <name>Zn(2+)</name>
        <dbReference type="ChEBI" id="CHEBI:29105"/>
    </ligand>
</feature>
<evidence type="ECO:0000256" key="11">
    <source>
        <dbReference type="PIRSR" id="PIRSR004682-4"/>
    </source>
</evidence>
<feature type="binding site" evidence="11">
    <location>
        <position position="98"/>
    </location>
    <ligand>
        <name>Zn(2+)</name>
        <dbReference type="ChEBI" id="CHEBI:29105"/>
    </ligand>
</feature>
<feature type="site" description="Contributes to substrate recognition" evidence="10">
    <location>
        <position position="114"/>
    </location>
</feature>
<reference evidence="12 13" key="1">
    <citation type="submission" date="2019-07" db="EMBL/GenBank/DDBJ databases">
        <title>Genomic Encyclopedia of Type Strains, Phase IV (KMG-IV): sequencing the most valuable type-strain genomes for metagenomic binning, comparative biology and taxonomic classification.</title>
        <authorList>
            <person name="Goeker M."/>
        </authorList>
    </citation>
    <scope>NUCLEOTIDE SEQUENCE [LARGE SCALE GENOMIC DNA]</scope>
    <source>
        <strain evidence="12 13">SS015</strain>
    </source>
</reference>
<protein>
    <recommendedName>
        <fullName evidence="6 7">D,D-heptose 1,7-bisphosphate phosphatase</fullName>
        <ecNumber evidence="7">3.1.3.-</ecNumber>
    </recommendedName>
</protein>
<evidence type="ECO:0000256" key="1">
    <source>
        <dbReference type="ARBA" id="ARBA00004496"/>
    </source>
</evidence>
<dbReference type="Proteomes" id="UP000324159">
    <property type="component" value="Unassembled WGS sequence"/>
</dbReference>
<dbReference type="CDD" id="cd07503">
    <property type="entry name" value="HAD_HisB-N"/>
    <property type="match status" value="1"/>
</dbReference>